<name>A0A1H1FBM1_9FLAO</name>
<evidence type="ECO:0000313" key="2">
    <source>
        <dbReference type="EMBL" id="SDQ98503.1"/>
    </source>
</evidence>
<gene>
    <name evidence="2" type="ORF">SAMN05421664_2984</name>
</gene>
<dbReference type="AlphaFoldDB" id="A0A1H1FBM1"/>
<feature type="transmembrane region" description="Helical" evidence="1">
    <location>
        <begin position="39"/>
        <end position="57"/>
    </location>
</feature>
<keyword evidence="1" id="KW-0812">Transmembrane</keyword>
<keyword evidence="1" id="KW-1133">Transmembrane helix</keyword>
<dbReference type="OrthoDB" id="1454590at2"/>
<evidence type="ECO:0000256" key="1">
    <source>
        <dbReference type="SAM" id="Phobius"/>
    </source>
</evidence>
<protein>
    <submittedName>
        <fullName evidence="2">Uncharacterized protein</fullName>
    </submittedName>
</protein>
<reference evidence="3" key="1">
    <citation type="submission" date="2016-10" db="EMBL/GenBank/DDBJ databases">
        <authorList>
            <person name="Varghese N."/>
            <person name="Submissions S."/>
        </authorList>
    </citation>
    <scope>NUCLEOTIDE SEQUENCE [LARGE SCALE GENOMIC DNA]</scope>
    <source>
        <strain evidence="3">DSM 17072</strain>
    </source>
</reference>
<keyword evidence="3" id="KW-1185">Reference proteome</keyword>
<accession>A0A1H1FBM1</accession>
<dbReference type="EMBL" id="FNKL01000004">
    <property type="protein sequence ID" value="SDQ98503.1"/>
    <property type="molecule type" value="Genomic_DNA"/>
</dbReference>
<sequence length="61" mass="6654">MKRTPKRNGLILMIVGTFTVATSQIITHFVKLPDLAQGSFIGIGIGLLLLSVILLNFRTSK</sequence>
<evidence type="ECO:0000313" key="3">
    <source>
        <dbReference type="Proteomes" id="UP000199627"/>
    </source>
</evidence>
<organism evidence="2 3">
    <name type="scientific">Chryseobacterium soldanellicola</name>
    <dbReference type="NCBI Taxonomy" id="311333"/>
    <lineage>
        <taxon>Bacteria</taxon>
        <taxon>Pseudomonadati</taxon>
        <taxon>Bacteroidota</taxon>
        <taxon>Flavobacteriia</taxon>
        <taxon>Flavobacteriales</taxon>
        <taxon>Weeksellaceae</taxon>
        <taxon>Chryseobacterium group</taxon>
        <taxon>Chryseobacterium</taxon>
    </lineage>
</organism>
<dbReference type="Proteomes" id="UP000199627">
    <property type="component" value="Unassembled WGS sequence"/>
</dbReference>
<keyword evidence="1" id="KW-0472">Membrane</keyword>
<proteinExistence type="predicted"/>